<dbReference type="InterPro" id="IPR000283">
    <property type="entry name" value="NADH_UbQ_OxRdtase_75kDa_su_CS"/>
</dbReference>
<evidence type="ECO:0000256" key="3">
    <source>
        <dbReference type="ARBA" id="ARBA00022485"/>
    </source>
</evidence>
<keyword evidence="5" id="KW-1278">Translocase</keyword>
<dbReference type="InterPro" id="IPR006963">
    <property type="entry name" value="Mopterin_OxRdtase_4Fe-4S_dom"/>
</dbReference>
<evidence type="ECO:0000313" key="12">
    <source>
        <dbReference type="Proteomes" id="UP001412067"/>
    </source>
</evidence>
<keyword evidence="6" id="KW-0408">Iron</keyword>
<sequence>MKRSVVDKNLGPLVKTVMTRCIQCTRCVRFASEVAGVQDLGMLGRGSGEEIGTYVEKLMTSELSGNVIDICPVGALTSKPFAFKARNWELKGTESIDVTDAVGSNIRIDSRGPEVMRILPRLNEDINEEWISDKTRFCYDGLKRQRLNDPMIRDHDGKFKPVTWRDALAIVAEVAHGVNPDEIVGIAGQLSDAESMIALKDFLNRMGSNNVMCEGNGLNPQADIRSSFLLNSNIAGLENADLFLIVGSQPRVEAPLVNARIQKTVRATQAKVAYIGPPANFNYDHEHIGTGPQTLLDIAEGRHPFCSAILSAKKPAIIVGAGLFGRKDKDAILAAVETISKLGGVTRPAGTASTTSCSMQPKRPLLISASCRPPT</sequence>
<evidence type="ECO:0000256" key="9">
    <source>
        <dbReference type="ARBA" id="ARBA00034078"/>
    </source>
</evidence>
<organism evidence="11 12">
    <name type="scientific">Platanthera guangdongensis</name>
    <dbReference type="NCBI Taxonomy" id="2320717"/>
    <lineage>
        <taxon>Eukaryota</taxon>
        <taxon>Viridiplantae</taxon>
        <taxon>Streptophyta</taxon>
        <taxon>Embryophyta</taxon>
        <taxon>Tracheophyta</taxon>
        <taxon>Spermatophyta</taxon>
        <taxon>Magnoliopsida</taxon>
        <taxon>Liliopsida</taxon>
        <taxon>Asparagales</taxon>
        <taxon>Orchidaceae</taxon>
        <taxon>Orchidoideae</taxon>
        <taxon>Orchideae</taxon>
        <taxon>Orchidinae</taxon>
        <taxon>Platanthera</taxon>
    </lineage>
</organism>
<dbReference type="InterPro" id="IPR006656">
    <property type="entry name" value="Mopterin_OxRdtase"/>
</dbReference>
<evidence type="ECO:0000256" key="4">
    <source>
        <dbReference type="ARBA" id="ARBA00022723"/>
    </source>
</evidence>
<dbReference type="Pfam" id="PF00384">
    <property type="entry name" value="Molybdopterin"/>
    <property type="match status" value="1"/>
</dbReference>
<dbReference type="PANTHER" id="PTHR43105">
    <property type="entry name" value="RESPIRATORY NITRATE REDUCTASE"/>
    <property type="match status" value="1"/>
</dbReference>
<evidence type="ECO:0000259" key="10">
    <source>
        <dbReference type="PROSITE" id="PS51669"/>
    </source>
</evidence>
<dbReference type="EMBL" id="JBBWWR010000011">
    <property type="protein sequence ID" value="KAK8959864.1"/>
    <property type="molecule type" value="Genomic_DNA"/>
</dbReference>
<keyword evidence="3" id="KW-0004">4Fe-4S</keyword>
<dbReference type="SUPFAM" id="SSF53706">
    <property type="entry name" value="Formate dehydrogenase/DMSO reductase, domains 1-3"/>
    <property type="match status" value="1"/>
</dbReference>
<dbReference type="Pfam" id="PF22117">
    <property type="entry name" value="Fer4_Nqo3"/>
    <property type="match status" value="1"/>
</dbReference>
<dbReference type="Proteomes" id="UP001412067">
    <property type="component" value="Unassembled WGS sequence"/>
</dbReference>
<comment type="caution">
    <text evidence="11">The sequence shown here is derived from an EMBL/GenBank/DDBJ whole genome shotgun (WGS) entry which is preliminary data.</text>
</comment>
<evidence type="ECO:0000256" key="6">
    <source>
        <dbReference type="ARBA" id="ARBA00023004"/>
    </source>
</evidence>
<feature type="domain" description="4Fe-4S Mo/W bis-MGD-type" evidence="10">
    <location>
        <begin position="90"/>
        <end position="146"/>
    </location>
</feature>
<keyword evidence="12" id="KW-1185">Reference proteome</keyword>
<comment type="cofactor">
    <cofactor evidence="1">
        <name>[4Fe-4S] cluster</name>
        <dbReference type="ChEBI" id="CHEBI:49883"/>
    </cofactor>
</comment>
<proteinExistence type="inferred from homology"/>
<reference evidence="11 12" key="1">
    <citation type="journal article" date="2022" name="Nat. Plants">
        <title>Genomes of leafy and leafless Platanthera orchids illuminate the evolution of mycoheterotrophy.</title>
        <authorList>
            <person name="Li M.H."/>
            <person name="Liu K.W."/>
            <person name="Li Z."/>
            <person name="Lu H.C."/>
            <person name="Ye Q.L."/>
            <person name="Zhang D."/>
            <person name="Wang J.Y."/>
            <person name="Li Y.F."/>
            <person name="Zhong Z.M."/>
            <person name="Liu X."/>
            <person name="Yu X."/>
            <person name="Liu D.K."/>
            <person name="Tu X.D."/>
            <person name="Liu B."/>
            <person name="Hao Y."/>
            <person name="Liao X.Y."/>
            <person name="Jiang Y.T."/>
            <person name="Sun W.H."/>
            <person name="Chen J."/>
            <person name="Chen Y.Q."/>
            <person name="Ai Y."/>
            <person name="Zhai J.W."/>
            <person name="Wu S.S."/>
            <person name="Zhou Z."/>
            <person name="Hsiao Y.Y."/>
            <person name="Wu W.L."/>
            <person name="Chen Y.Y."/>
            <person name="Lin Y.F."/>
            <person name="Hsu J.L."/>
            <person name="Li C.Y."/>
            <person name="Wang Z.W."/>
            <person name="Zhao X."/>
            <person name="Zhong W.Y."/>
            <person name="Ma X.K."/>
            <person name="Ma L."/>
            <person name="Huang J."/>
            <person name="Chen G.Z."/>
            <person name="Huang M.Z."/>
            <person name="Huang L."/>
            <person name="Peng D.H."/>
            <person name="Luo Y.B."/>
            <person name="Zou S.Q."/>
            <person name="Chen S.P."/>
            <person name="Lan S."/>
            <person name="Tsai W.C."/>
            <person name="Van de Peer Y."/>
            <person name="Liu Z.J."/>
        </authorList>
    </citation>
    <scope>NUCLEOTIDE SEQUENCE [LARGE SCALE GENOMIC DNA]</scope>
    <source>
        <strain evidence="11">Lor288</strain>
    </source>
</reference>
<dbReference type="Gene3D" id="3.40.228.10">
    <property type="entry name" value="Dimethylsulfoxide Reductase, domain 2"/>
    <property type="match status" value="1"/>
</dbReference>
<keyword evidence="7" id="KW-0411">Iron-sulfur</keyword>
<evidence type="ECO:0000256" key="7">
    <source>
        <dbReference type="ARBA" id="ARBA00023014"/>
    </source>
</evidence>
<evidence type="ECO:0000256" key="2">
    <source>
        <dbReference type="ARBA" id="ARBA00005404"/>
    </source>
</evidence>
<dbReference type="Gene3D" id="3.30.70.20">
    <property type="match status" value="1"/>
</dbReference>
<protein>
    <recommendedName>
        <fullName evidence="10">4Fe-4S Mo/W bis-MGD-type domain-containing protein</fullName>
    </recommendedName>
</protein>
<gene>
    <name evidence="11" type="ORF">KSP40_PGU018970</name>
</gene>
<evidence type="ECO:0000313" key="11">
    <source>
        <dbReference type="EMBL" id="KAK8959864.1"/>
    </source>
</evidence>
<dbReference type="InterPro" id="IPR050123">
    <property type="entry name" value="Prok_molybdopt-oxidoreductase"/>
</dbReference>
<keyword evidence="8" id="KW-0520">NAD</keyword>
<accession>A0ABR2M6R9</accession>
<evidence type="ECO:0000256" key="8">
    <source>
        <dbReference type="ARBA" id="ARBA00023027"/>
    </source>
</evidence>
<comment type="similarity">
    <text evidence="2">Belongs to the complex I 75 kDa subunit family.</text>
</comment>
<name>A0ABR2M6R9_9ASPA</name>
<dbReference type="PROSITE" id="PS00643">
    <property type="entry name" value="COMPLEX1_75K_3"/>
    <property type="match status" value="1"/>
</dbReference>
<dbReference type="SUPFAM" id="SSF54862">
    <property type="entry name" value="4Fe-4S ferredoxins"/>
    <property type="match status" value="1"/>
</dbReference>
<keyword evidence="4" id="KW-0479">Metal-binding</keyword>
<comment type="cofactor">
    <cofactor evidence="9">
        <name>[2Fe-2S] cluster</name>
        <dbReference type="ChEBI" id="CHEBI:190135"/>
    </cofactor>
</comment>
<dbReference type="PANTHER" id="PTHR43105:SF13">
    <property type="entry name" value="NADH-UBIQUINONE OXIDOREDUCTASE 75 KDA SUBUNIT, MITOCHONDRIAL"/>
    <property type="match status" value="1"/>
</dbReference>
<dbReference type="Gene3D" id="3.40.50.740">
    <property type="match status" value="1"/>
</dbReference>
<dbReference type="InterPro" id="IPR054351">
    <property type="entry name" value="NADH_UbQ_OxRdtase_ferredoxin"/>
</dbReference>
<evidence type="ECO:0000256" key="1">
    <source>
        <dbReference type="ARBA" id="ARBA00001966"/>
    </source>
</evidence>
<dbReference type="PROSITE" id="PS51669">
    <property type="entry name" value="4FE4S_MOW_BIS_MGD"/>
    <property type="match status" value="1"/>
</dbReference>
<dbReference type="Pfam" id="PF22151">
    <property type="entry name" value="Fer4_NDSU1"/>
    <property type="match status" value="1"/>
</dbReference>
<evidence type="ECO:0000256" key="5">
    <source>
        <dbReference type="ARBA" id="ARBA00022967"/>
    </source>
</evidence>